<dbReference type="VEuPathDB" id="FungiDB:PC9H_003769"/>
<dbReference type="RefSeq" id="XP_036634834.1">
    <property type="nucleotide sequence ID" value="XM_036773361.1"/>
</dbReference>
<dbReference type="AlphaFoldDB" id="A0A8H7A6F8"/>
<keyword evidence="3" id="KW-0539">Nucleus</keyword>
<evidence type="ECO:0000256" key="3">
    <source>
        <dbReference type="ARBA" id="ARBA00023242"/>
    </source>
</evidence>
<dbReference type="EMBL" id="JACETU010000002">
    <property type="protein sequence ID" value="KAF7436935.1"/>
    <property type="molecule type" value="Genomic_DNA"/>
</dbReference>
<dbReference type="PANTHER" id="PTHR12940">
    <property type="entry name" value="ES-2 PROTEIN - RELATED"/>
    <property type="match status" value="1"/>
</dbReference>
<feature type="compositionally biased region" description="Basic and acidic residues" evidence="4">
    <location>
        <begin position="478"/>
        <end position="504"/>
    </location>
</feature>
<dbReference type="PANTHER" id="PTHR12940:SF0">
    <property type="entry name" value="SPLICING FACTOR ESS-2 HOMOLOG"/>
    <property type="match status" value="1"/>
</dbReference>
<organism evidence="5 6">
    <name type="scientific">Pleurotus ostreatus</name>
    <name type="common">Oyster mushroom</name>
    <name type="synonym">White-rot fungus</name>
    <dbReference type="NCBI Taxonomy" id="5322"/>
    <lineage>
        <taxon>Eukaryota</taxon>
        <taxon>Fungi</taxon>
        <taxon>Dikarya</taxon>
        <taxon>Basidiomycota</taxon>
        <taxon>Agaricomycotina</taxon>
        <taxon>Agaricomycetes</taxon>
        <taxon>Agaricomycetidae</taxon>
        <taxon>Agaricales</taxon>
        <taxon>Pleurotineae</taxon>
        <taxon>Pleurotaceae</taxon>
        <taxon>Pleurotus</taxon>
    </lineage>
</organism>
<feature type="region of interest" description="Disordered" evidence="4">
    <location>
        <begin position="194"/>
        <end position="354"/>
    </location>
</feature>
<comment type="subcellular location">
    <subcellularLocation>
        <location evidence="1">Nucleus</location>
    </subcellularLocation>
</comment>
<evidence type="ECO:0000313" key="6">
    <source>
        <dbReference type="Proteomes" id="UP000623687"/>
    </source>
</evidence>
<evidence type="ECO:0008006" key="7">
    <source>
        <dbReference type="Google" id="ProtNLM"/>
    </source>
</evidence>
<dbReference type="GO" id="GO:0071013">
    <property type="term" value="C:catalytic step 2 spliceosome"/>
    <property type="evidence" value="ECO:0007669"/>
    <property type="project" value="TreeGrafter"/>
</dbReference>
<feature type="region of interest" description="Disordered" evidence="4">
    <location>
        <begin position="70"/>
        <end position="110"/>
    </location>
</feature>
<accession>A0A8H7A6F8</accession>
<dbReference type="GeneID" id="59373587"/>
<reference evidence="5" key="1">
    <citation type="submission" date="2019-07" db="EMBL/GenBank/DDBJ databases">
        <authorList>
            <person name="Palmer J.M."/>
        </authorList>
    </citation>
    <scope>NUCLEOTIDE SEQUENCE</scope>
    <source>
        <strain evidence="5">PC9</strain>
    </source>
</reference>
<comment type="caution">
    <text evidence="5">The sequence shown here is derived from an EMBL/GenBank/DDBJ whole genome shotgun (WGS) entry which is preliminary data.</text>
</comment>
<feature type="region of interest" description="Disordered" evidence="4">
    <location>
        <begin position="371"/>
        <end position="403"/>
    </location>
</feature>
<dbReference type="InterPro" id="IPR019148">
    <property type="entry name" value="Nuclear_protein_DGCR14_ESS-2"/>
</dbReference>
<evidence type="ECO:0000313" key="5">
    <source>
        <dbReference type="EMBL" id="KAF7436935.1"/>
    </source>
</evidence>
<feature type="compositionally biased region" description="Basic and acidic residues" evidence="4">
    <location>
        <begin position="209"/>
        <end position="225"/>
    </location>
</feature>
<feature type="region of interest" description="Disordered" evidence="4">
    <location>
        <begin position="436"/>
        <end position="517"/>
    </location>
</feature>
<name>A0A8H7A6F8_PLEOS</name>
<evidence type="ECO:0000256" key="2">
    <source>
        <dbReference type="ARBA" id="ARBA00009072"/>
    </source>
</evidence>
<dbReference type="OrthoDB" id="19679at2759"/>
<protein>
    <recommendedName>
        <fullName evidence="7">Nuclear protein DGCR14</fullName>
    </recommendedName>
</protein>
<dbReference type="Proteomes" id="UP000623687">
    <property type="component" value="Unassembled WGS sequence"/>
</dbReference>
<sequence>MADNLPTPERSLNGQAVLEEDEYTAALSHIIARDFFPSLVHLDAAHQYLDALKTEDSSLINQSVRRLEQLSSTPALPRNAATPSQTPYGLGGETPLRTPRTLGDEPPSKRARYDLDISLDTFQARYTSEDNSSFTKILDDENQKRRDRWAWAWEAQQRVEGQKAKAIEGRERMLIEGPSATGVRERFMIDAPKPAGLITEGETEDGESSEERNEESEKEKGKGKELVLQSEDDQPVDVMAPKKDTRPAGVDGWRFKARNSLMFPPDANESPYHPSTSAIATPNPKVVLHSNTRLPEQEESTNFSRSSSAPPSPTRSRIDAAISGTPYRPRSPPGTFSLVPDLPSPTPSEIGPKAVKQLMTWGTLMGTPRVISSGDDIPTPSTPFRIAAPSSRESLSHRLSNDASRRLRAKADLINGGRTPSHPSGKKPMSALGATVRKGVMPPPSWTPQRNVAATPGSLTPAAKRLLDRTTMGTAATRRAEAMARSAGWEDRRPEKEKELDKVRWTPTPSPVTRRVL</sequence>
<feature type="compositionally biased region" description="Basic and acidic residues" evidence="4">
    <location>
        <begin position="394"/>
        <end position="403"/>
    </location>
</feature>
<gene>
    <name evidence="5" type="ORF">PC9H_003769</name>
</gene>
<comment type="similarity">
    <text evidence="2">Belongs to the ESS2 family.</text>
</comment>
<keyword evidence="6" id="KW-1185">Reference proteome</keyword>
<proteinExistence type="inferred from homology"/>
<evidence type="ECO:0000256" key="1">
    <source>
        <dbReference type="ARBA" id="ARBA00004123"/>
    </source>
</evidence>
<dbReference type="Pfam" id="PF09751">
    <property type="entry name" value="Es2"/>
    <property type="match status" value="1"/>
</dbReference>
<evidence type="ECO:0000256" key="4">
    <source>
        <dbReference type="SAM" id="MobiDB-lite"/>
    </source>
</evidence>